<keyword evidence="6 10" id="KW-1133">Transmembrane helix</keyword>
<keyword evidence="3" id="KW-0813">Transport</keyword>
<dbReference type="FunFam" id="1.20.1720.10:FF:000012">
    <property type="entry name" value="MFS toxin efflux pump (AflT)"/>
    <property type="match status" value="1"/>
</dbReference>
<dbReference type="AlphaFoldDB" id="A0A6A7C7Z8"/>
<dbReference type="FunFam" id="1.20.1250.20:FF:000196">
    <property type="entry name" value="MFS toxin efflux pump (AflT)"/>
    <property type="match status" value="1"/>
</dbReference>
<dbReference type="OrthoDB" id="10021397at2759"/>
<proteinExistence type="inferred from homology"/>
<feature type="transmembrane region" description="Helical" evidence="10">
    <location>
        <begin position="195"/>
        <end position="218"/>
    </location>
</feature>
<keyword evidence="8" id="KW-0325">Glycoprotein</keyword>
<feature type="transmembrane region" description="Helical" evidence="10">
    <location>
        <begin position="298"/>
        <end position="318"/>
    </location>
</feature>
<feature type="transmembrane region" description="Helical" evidence="10">
    <location>
        <begin position="534"/>
        <end position="555"/>
    </location>
</feature>
<dbReference type="PRINTS" id="PR01036">
    <property type="entry name" value="TCRTETB"/>
</dbReference>
<evidence type="ECO:0000256" key="5">
    <source>
        <dbReference type="ARBA" id="ARBA00022692"/>
    </source>
</evidence>
<feature type="transmembrane region" description="Helical" evidence="10">
    <location>
        <begin position="162"/>
        <end position="183"/>
    </location>
</feature>
<organism evidence="12 13">
    <name type="scientific">Piedraia hortae CBS 480.64</name>
    <dbReference type="NCBI Taxonomy" id="1314780"/>
    <lineage>
        <taxon>Eukaryota</taxon>
        <taxon>Fungi</taxon>
        <taxon>Dikarya</taxon>
        <taxon>Ascomycota</taxon>
        <taxon>Pezizomycotina</taxon>
        <taxon>Dothideomycetes</taxon>
        <taxon>Dothideomycetidae</taxon>
        <taxon>Capnodiales</taxon>
        <taxon>Piedraiaceae</taxon>
        <taxon>Piedraia</taxon>
    </lineage>
</organism>
<feature type="transmembrane region" description="Helical" evidence="10">
    <location>
        <begin position="67"/>
        <end position="86"/>
    </location>
</feature>
<dbReference type="Gene3D" id="1.20.1250.20">
    <property type="entry name" value="MFS general substrate transporter like domains"/>
    <property type="match status" value="1"/>
</dbReference>
<dbReference type="PANTHER" id="PTHR23501">
    <property type="entry name" value="MAJOR FACILITATOR SUPERFAMILY"/>
    <property type="match status" value="1"/>
</dbReference>
<feature type="transmembrane region" description="Helical" evidence="10">
    <location>
        <begin position="460"/>
        <end position="482"/>
    </location>
</feature>
<evidence type="ECO:0000313" key="13">
    <source>
        <dbReference type="Proteomes" id="UP000799421"/>
    </source>
</evidence>
<evidence type="ECO:0000313" key="12">
    <source>
        <dbReference type="EMBL" id="KAF2863614.1"/>
    </source>
</evidence>
<dbReference type="InterPro" id="IPR020846">
    <property type="entry name" value="MFS_dom"/>
</dbReference>
<keyword evidence="4" id="KW-1003">Cell membrane</keyword>
<accession>A0A6A7C7Z8</accession>
<feature type="region of interest" description="Disordered" evidence="9">
    <location>
        <begin position="1"/>
        <end position="60"/>
    </location>
</feature>
<dbReference type="GO" id="GO:0005886">
    <property type="term" value="C:plasma membrane"/>
    <property type="evidence" value="ECO:0007669"/>
    <property type="project" value="UniProtKB-SubCell"/>
</dbReference>
<evidence type="ECO:0000256" key="8">
    <source>
        <dbReference type="ARBA" id="ARBA00023180"/>
    </source>
</evidence>
<feature type="transmembrane region" description="Helical" evidence="10">
    <location>
        <begin position="399"/>
        <end position="420"/>
    </location>
</feature>
<gene>
    <name evidence="12" type="ORF">K470DRAFT_210457</name>
</gene>
<evidence type="ECO:0000256" key="7">
    <source>
        <dbReference type="ARBA" id="ARBA00023136"/>
    </source>
</evidence>
<dbReference type="Pfam" id="PF07690">
    <property type="entry name" value="MFS_1"/>
    <property type="match status" value="1"/>
</dbReference>
<reference evidence="12" key="1">
    <citation type="journal article" date="2020" name="Stud. Mycol.">
        <title>101 Dothideomycetes genomes: a test case for predicting lifestyles and emergence of pathogens.</title>
        <authorList>
            <person name="Haridas S."/>
            <person name="Albert R."/>
            <person name="Binder M."/>
            <person name="Bloem J."/>
            <person name="Labutti K."/>
            <person name="Salamov A."/>
            <person name="Andreopoulos B."/>
            <person name="Baker S."/>
            <person name="Barry K."/>
            <person name="Bills G."/>
            <person name="Bluhm B."/>
            <person name="Cannon C."/>
            <person name="Castanera R."/>
            <person name="Culley D."/>
            <person name="Daum C."/>
            <person name="Ezra D."/>
            <person name="Gonzalez J."/>
            <person name="Henrissat B."/>
            <person name="Kuo A."/>
            <person name="Liang C."/>
            <person name="Lipzen A."/>
            <person name="Lutzoni F."/>
            <person name="Magnuson J."/>
            <person name="Mondo S."/>
            <person name="Nolan M."/>
            <person name="Ohm R."/>
            <person name="Pangilinan J."/>
            <person name="Park H.-J."/>
            <person name="Ramirez L."/>
            <person name="Alfaro M."/>
            <person name="Sun H."/>
            <person name="Tritt A."/>
            <person name="Yoshinaga Y."/>
            <person name="Zwiers L.-H."/>
            <person name="Turgeon B."/>
            <person name="Goodwin S."/>
            <person name="Spatafora J."/>
            <person name="Crous P."/>
            <person name="Grigoriev I."/>
        </authorList>
    </citation>
    <scope>NUCLEOTIDE SEQUENCE</scope>
    <source>
        <strain evidence="12">CBS 480.64</strain>
    </source>
</reference>
<evidence type="ECO:0000256" key="3">
    <source>
        <dbReference type="ARBA" id="ARBA00022448"/>
    </source>
</evidence>
<feature type="domain" description="Major facilitator superfamily (MFS) profile" evidence="11">
    <location>
        <begin position="72"/>
        <end position="560"/>
    </location>
</feature>
<sequence>MTDFDDVDLGKDKEKLDADDIEEEHTAQRVAPQPISPTRSNDVAASPKNQRENGEEEDDETQYPQSLQLALISIALCLSVFCMALDNTILSSAIPKITDQFKAIDDVGWYGSAYLLLCCAFQLFFGKLYTFLSLKWVFLSTLVIFEIGSAVCGAAPNSTTLIIGRAIAGLGSAGIFSGAVLIISNTVPLRKRPAYMGMIGGMYGIASVAGPLMGGVFTDKVTWRWCFYINLPIGAVTLLFIAIFYHPTKRAQPLTGGWKSRLEQFDIWGTLIFLPMIVCLLLALQWGGTKYPWKNGRIIALLVLFVVLLIPFIAIQFWKQDNATVPPRVLKQRSVASAAWFAGCLGATFFIFVYYLPIWFQAIKGVSAVQSGIRNIPMVLSLVLVSMVCGATVTKIGYYTPFIIASTVLMSVGAGLLSALKVHSGAGEWIGYQIVFGAGVGFGMQNTLIAVQTALPPKDIPIGTAIIMFTQTLGGALFVSVAQNVFTNTLLKNVLHALPNVNPNLILSTGATALKDVLPKAVMPQVLIAYNDALMKTFYVGVAMAAFSVLGSGFLEWKSVKGKKIEMAAA</sequence>
<keyword evidence="7 10" id="KW-0472">Membrane</keyword>
<dbReference type="SUPFAM" id="SSF103473">
    <property type="entry name" value="MFS general substrate transporter"/>
    <property type="match status" value="1"/>
</dbReference>
<feature type="transmembrane region" description="Helical" evidence="10">
    <location>
        <begin position="225"/>
        <end position="245"/>
    </location>
</feature>
<protein>
    <submittedName>
        <fullName evidence="12">MFS general substrate transporter</fullName>
    </submittedName>
</protein>
<dbReference type="GO" id="GO:0022857">
    <property type="term" value="F:transmembrane transporter activity"/>
    <property type="evidence" value="ECO:0007669"/>
    <property type="project" value="InterPro"/>
</dbReference>
<evidence type="ECO:0000259" key="11">
    <source>
        <dbReference type="PROSITE" id="PS50850"/>
    </source>
</evidence>
<dbReference type="Gene3D" id="1.20.1720.10">
    <property type="entry name" value="Multidrug resistance protein D"/>
    <property type="match status" value="1"/>
</dbReference>
<feature type="transmembrane region" description="Helical" evidence="10">
    <location>
        <begin position="107"/>
        <end position="125"/>
    </location>
</feature>
<evidence type="ECO:0000256" key="6">
    <source>
        <dbReference type="ARBA" id="ARBA00022989"/>
    </source>
</evidence>
<dbReference type="CDD" id="cd17502">
    <property type="entry name" value="MFS_Azr1_MDR_like"/>
    <property type="match status" value="1"/>
</dbReference>
<feature type="transmembrane region" description="Helical" evidence="10">
    <location>
        <begin position="265"/>
        <end position="286"/>
    </location>
</feature>
<evidence type="ECO:0000256" key="10">
    <source>
        <dbReference type="SAM" id="Phobius"/>
    </source>
</evidence>
<dbReference type="PROSITE" id="PS50850">
    <property type="entry name" value="MFS"/>
    <property type="match status" value="1"/>
</dbReference>
<comment type="subcellular location">
    <subcellularLocation>
        <location evidence="1">Cell membrane</location>
        <topology evidence="1">Multi-pass membrane protein</topology>
    </subcellularLocation>
</comment>
<dbReference type="EMBL" id="MU005960">
    <property type="protein sequence ID" value="KAF2863614.1"/>
    <property type="molecule type" value="Genomic_DNA"/>
</dbReference>
<evidence type="ECO:0000256" key="2">
    <source>
        <dbReference type="ARBA" id="ARBA00007520"/>
    </source>
</evidence>
<keyword evidence="5 10" id="KW-0812">Transmembrane</keyword>
<feature type="transmembrane region" description="Helical" evidence="10">
    <location>
        <begin position="137"/>
        <end position="155"/>
    </location>
</feature>
<feature type="transmembrane region" description="Helical" evidence="10">
    <location>
        <begin position="372"/>
        <end position="393"/>
    </location>
</feature>
<feature type="compositionally biased region" description="Basic and acidic residues" evidence="9">
    <location>
        <begin position="8"/>
        <end position="18"/>
    </location>
</feature>
<comment type="similarity">
    <text evidence="2">Belongs to the major facilitator superfamily. TCR/Tet family.</text>
</comment>
<dbReference type="InterPro" id="IPR011701">
    <property type="entry name" value="MFS"/>
</dbReference>
<feature type="transmembrane region" description="Helical" evidence="10">
    <location>
        <begin position="432"/>
        <end position="454"/>
    </location>
</feature>
<feature type="transmembrane region" description="Helical" evidence="10">
    <location>
        <begin position="338"/>
        <end position="360"/>
    </location>
</feature>
<keyword evidence="13" id="KW-1185">Reference proteome</keyword>
<evidence type="ECO:0000256" key="1">
    <source>
        <dbReference type="ARBA" id="ARBA00004651"/>
    </source>
</evidence>
<dbReference type="Proteomes" id="UP000799421">
    <property type="component" value="Unassembled WGS sequence"/>
</dbReference>
<evidence type="ECO:0000256" key="4">
    <source>
        <dbReference type="ARBA" id="ARBA00022475"/>
    </source>
</evidence>
<dbReference type="FunFam" id="1.20.1250.20:FF:000489">
    <property type="entry name" value="MFS general substrate transporter"/>
    <property type="match status" value="1"/>
</dbReference>
<dbReference type="InterPro" id="IPR036259">
    <property type="entry name" value="MFS_trans_sf"/>
</dbReference>
<name>A0A6A7C7Z8_9PEZI</name>
<dbReference type="PANTHER" id="PTHR23501:SF199">
    <property type="entry name" value="MFS EFFLUX TRANSPORTER INPD-RELATED"/>
    <property type="match status" value="1"/>
</dbReference>
<evidence type="ECO:0000256" key="9">
    <source>
        <dbReference type="SAM" id="MobiDB-lite"/>
    </source>
</evidence>